<dbReference type="Pfam" id="PF20511">
    <property type="entry name" value="PMI_typeI_cat"/>
    <property type="match status" value="1"/>
</dbReference>
<dbReference type="InterPro" id="IPR011051">
    <property type="entry name" value="RmlC_Cupin_sf"/>
</dbReference>
<dbReference type="CDD" id="cd07011">
    <property type="entry name" value="cupin_PMI_type_I_N"/>
    <property type="match status" value="1"/>
</dbReference>
<comment type="cofactor">
    <cofactor evidence="9">
        <name>Zn(2+)</name>
        <dbReference type="ChEBI" id="CHEBI:29105"/>
    </cofactor>
    <text evidence="9">Binds 1 zinc ion per subunit.</text>
</comment>
<dbReference type="UniPathway" id="UPA00126">
    <property type="reaction ID" value="UER00423"/>
</dbReference>
<dbReference type="PRINTS" id="PR00714">
    <property type="entry name" value="MAN6PISMRASE"/>
</dbReference>
<dbReference type="GO" id="GO:0005975">
    <property type="term" value="P:carbohydrate metabolic process"/>
    <property type="evidence" value="ECO:0007669"/>
    <property type="project" value="InterPro"/>
</dbReference>
<evidence type="ECO:0000256" key="1">
    <source>
        <dbReference type="ARBA" id="ARBA00000757"/>
    </source>
</evidence>
<dbReference type="VEuPathDB" id="AmoebaDB:EHI5A_085610"/>
<name>A0A5K1V156_ENTHI</name>
<feature type="binding site" evidence="9">
    <location>
        <position position="108"/>
    </location>
    <ligand>
        <name>Zn(2+)</name>
        <dbReference type="ChEBI" id="CHEBI:29105"/>
    </ligand>
</feature>
<dbReference type="VEuPathDB" id="AmoebaDB:EHI8A_177660"/>
<gene>
    <name evidence="11" type="ORF">CL6EHI_162210</name>
</gene>
<accession>A0A5K1V156</accession>
<dbReference type="InterPro" id="IPR001250">
    <property type="entry name" value="Man6P_Isoase-1"/>
</dbReference>
<feature type="binding site" evidence="9">
    <location>
        <position position="231"/>
    </location>
    <ligand>
        <name>Zn(2+)</name>
        <dbReference type="ChEBI" id="CHEBI:29105"/>
    </ligand>
</feature>
<dbReference type="GO" id="GO:0004476">
    <property type="term" value="F:mannose-6-phosphate isomerase activity"/>
    <property type="evidence" value="ECO:0007669"/>
    <property type="project" value="UniProtKB-EC"/>
</dbReference>
<dbReference type="PANTHER" id="PTHR10309:SF0">
    <property type="entry name" value="MANNOSE-6-PHOSPHATE ISOMERASE"/>
    <property type="match status" value="1"/>
</dbReference>
<evidence type="ECO:0000259" key="10">
    <source>
        <dbReference type="Pfam" id="PF20511"/>
    </source>
</evidence>
<evidence type="ECO:0000256" key="7">
    <source>
        <dbReference type="ARBA" id="ARBA00023235"/>
    </source>
</evidence>
<protein>
    <recommendedName>
        <fullName evidence="4">mannose-6-phosphate isomerase</fullName>
        <ecNumber evidence="4">5.3.1.8</ecNumber>
    </recommendedName>
</protein>
<evidence type="ECO:0000313" key="11">
    <source>
        <dbReference type="EMBL" id="GAT97919.1"/>
    </source>
</evidence>
<evidence type="ECO:0000256" key="5">
    <source>
        <dbReference type="ARBA" id="ARBA00022723"/>
    </source>
</evidence>
<dbReference type="EC" id="5.3.1.8" evidence="4"/>
<dbReference type="EMBL" id="BDEQ01000001">
    <property type="protein sequence ID" value="GAT97919.1"/>
    <property type="molecule type" value="Genomic_DNA"/>
</dbReference>
<evidence type="ECO:0000256" key="2">
    <source>
        <dbReference type="ARBA" id="ARBA00004666"/>
    </source>
</evidence>
<feature type="binding site" evidence="9">
    <location>
        <position position="81"/>
    </location>
    <ligand>
        <name>Zn(2+)</name>
        <dbReference type="ChEBI" id="CHEBI:29105"/>
    </ligand>
</feature>
<dbReference type="InterPro" id="IPR016305">
    <property type="entry name" value="Mannose-6-P_Isomerase"/>
</dbReference>
<evidence type="ECO:0000256" key="3">
    <source>
        <dbReference type="ARBA" id="ARBA00010772"/>
    </source>
</evidence>
<dbReference type="Gene3D" id="1.10.441.10">
    <property type="entry name" value="Phosphomannose Isomerase, domain 2"/>
    <property type="match status" value="1"/>
</dbReference>
<comment type="caution">
    <text evidence="11">The sequence shown here is derived from an EMBL/GenBank/DDBJ whole genome shotgun (WGS) entry which is preliminary data.</text>
</comment>
<keyword evidence="7 11" id="KW-0413">Isomerase</keyword>
<keyword evidence="5 9" id="KW-0479">Metal-binding</keyword>
<comment type="pathway">
    <text evidence="2">Nucleotide-sugar biosynthesis; GDP-alpha-D-mannose biosynthesis; alpha-D-mannose 1-phosphate from D-fructose 6-phosphate: step 1/2.</text>
</comment>
<evidence type="ECO:0000256" key="8">
    <source>
        <dbReference type="PIRSR" id="PIRSR001480-1"/>
    </source>
</evidence>
<dbReference type="Gene3D" id="2.60.120.10">
    <property type="entry name" value="Jelly Rolls"/>
    <property type="match status" value="2"/>
</dbReference>
<dbReference type="InterPro" id="IPR046457">
    <property type="entry name" value="PMI_typeI_cat"/>
</dbReference>
<dbReference type="InterPro" id="IPR014710">
    <property type="entry name" value="RmlC-like_jellyroll"/>
</dbReference>
<dbReference type="PIRSF" id="PIRSF001480">
    <property type="entry name" value="Mannose-6-phosphate_isomerase"/>
    <property type="match status" value="1"/>
</dbReference>
<reference evidence="11 12" key="1">
    <citation type="submission" date="2016-05" db="EMBL/GenBank/DDBJ databases">
        <title>First whole genome sequencing of Entamoeba histolytica HM1:IMSS-clone-6.</title>
        <authorList>
            <person name="Mukherjee Avik.K."/>
            <person name="Izumyama S."/>
            <person name="Nakada-Tsukui K."/>
            <person name="Nozaki T."/>
        </authorList>
    </citation>
    <scope>NUCLEOTIDE SEQUENCE [LARGE SCALE GENOMIC DNA]</scope>
    <source>
        <strain evidence="11 12">HM1:IMSS clone 6</strain>
    </source>
</reference>
<organism evidence="11 12">
    <name type="scientific">Entamoeba histolytica</name>
    <dbReference type="NCBI Taxonomy" id="5759"/>
    <lineage>
        <taxon>Eukaryota</taxon>
        <taxon>Amoebozoa</taxon>
        <taxon>Evosea</taxon>
        <taxon>Archamoebae</taxon>
        <taxon>Mastigamoebida</taxon>
        <taxon>Entamoebidae</taxon>
        <taxon>Entamoeba</taxon>
    </lineage>
</organism>
<proteinExistence type="inferred from homology"/>
<keyword evidence="6 9" id="KW-0862">Zinc</keyword>
<feature type="domain" description="Phosphomannose isomerase type I catalytic" evidence="10">
    <location>
        <begin position="64"/>
        <end position="122"/>
    </location>
</feature>
<comment type="catalytic activity">
    <reaction evidence="1">
        <text>D-mannose 6-phosphate = D-fructose 6-phosphate</text>
        <dbReference type="Rhea" id="RHEA:12356"/>
        <dbReference type="ChEBI" id="CHEBI:58735"/>
        <dbReference type="ChEBI" id="CHEBI:61527"/>
        <dbReference type="EC" id="5.3.1.8"/>
    </reaction>
</comment>
<feature type="active site" evidence="8">
    <location>
        <position position="250"/>
    </location>
</feature>
<evidence type="ECO:0000256" key="4">
    <source>
        <dbReference type="ARBA" id="ARBA00011956"/>
    </source>
</evidence>
<dbReference type="VEuPathDB" id="AmoebaDB:EHI_162210"/>
<dbReference type="GO" id="GO:0005829">
    <property type="term" value="C:cytosol"/>
    <property type="evidence" value="ECO:0007669"/>
    <property type="project" value="TreeGrafter"/>
</dbReference>
<dbReference type="VEuPathDB" id="AmoebaDB:KM1_100490"/>
<dbReference type="AlphaFoldDB" id="A0A5K1V156"/>
<sequence>MTAEPSHIQRIQGRVQHYEWGRDKPCLVSSLSELENGPYAEIWYGSHSRLPSFLFGTNEPIDIKLPFLLKFLSIKNPLSLQIHPDASTAEILFKKDPIHYVDANAKPEICIPLSQFHCFLGFVDEELLRFQMKNNPPLVEVLNYKEGEEARTLLVRAHLLEKNKVINYINEMSKYITSLIQNGKTLSKHQILFNKLVNKFKNDVGLIVCFLLRYEIFEPYHAFFIPPNYPHGYIEGECVEAMVSSDNVIRFGLTHKFCDLEALQFIPHETCNRISEVDKEILTIRSDDYQAAQSIRYINPKQYLNSFIVTVYHINKGFTIDVSILSTSLFVLYKGKARIENSIYQIGAAFLIKDRNILTVNALDDVSLVLLS</sequence>
<evidence type="ECO:0000256" key="6">
    <source>
        <dbReference type="ARBA" id="ARBA00022833"/>
    </source>
</evidence>
<dbReference type="SUPFAM" id="SSF51182">
    <property type="entry name" value="RmlC-like cupins"/>
    <property type="match status" value="1"/>
</dbReference>
<dbReference type="GO" id="GO:0008270">
    <property type="term" value="F:zinc ion binding"/>
    <property type="evidence" value="ECO:0007669"/>
    <property type="project" value="InterPro"/>
</dbReference>
<comment type="similarity">
    <text evidence="3">Belongs to the mannose-6-phosphate isomerase type 1 family.</text>
</comment>
<dbReference type="Proteomes" id="UP000078387">
    <property type="component" value="Unassembled WGS sequence"/>
</dbReference>
<feature type="binding site" evidence="9">
    <location>
        <position position="83"/>
    </location>
    <ligand>
        <name>Zn(2+)</name>
        <dbReference type="ChEBI" id="CHEBI:29105"/>
    </ligand>
</feature>
<evidence type="ECO:0000256" key="9">
    <source>
        <dbReference type="PIRSR" id="PIRSR001480-2"/>
    </source>
</evidence>
<dbReference type="GO" id="GO:0009298">
    <property type="term" value="P:GDP-mannose biosynthetic process"/>
    <property type="evidence" value="ECO:0007669"/>
    <property type="project" value="UniProtKB-UniPathway"/>
</dbReference>
<dbReference type="VEuPathDB" id="AmoebaDB:EHI7A_076350"/>
<evidence type="ECO:0000313" key="12">
    <source>
        <dbReference type="Proteomes" id="UP000078387"/>
    </source>
</evidence>
<dbReference type="NCBIfam" id="TIGR00218">
    <property type="entry name" value="manA"/>
    <property type="match status" value="1"/>
</dbReference>
<dbReference type="OMA" id="EFAACIS"/>
<dbReference type="PANTHER" id="PTHR10309">
    <property type="entry name" value="MANNOSE-6-PHOSPHATE ISOMERASE"/>
    <property type="match status" value="1"/>
</dbReference>